<evidence type="ECO:0000256" key="7">
    <source>
        <dbReference type="ARBA" id="ARBA00023285"/>
    </source>
</evidence>
<dbReference type="InterPro" id="IPR011650">
    <property type="entry name" value="Peptidase_M20_dimer"/>
</dbReference>
<reference evidence="9 10" key="1">
    <citation type="submission" date="2016-10" db="EMBL/GenBank/DDBJ databases">
        <authorList>
            <person name="de Groot N.N."/>
        </authorList>
    </citation>
    <scope>NUCLEOTIDE SEQUENCE [LARGE SCALE GENOMIC DNA]</scope>
    <source>
        <strain evidence="9 10">DSM 15269</strain>
    </source>
</reference>
<dbReference type="InterPro" id="IPR036264">
    <property type="entry name" value="Bact_exopeptidase_dim_dom"/>
</dbReference>
<protein>
    <submittedName>
        <fullName evidence="9">Succinyl-diaminopimelate desuccinylase</fullName>
    </submittedName>
</protein>
<dbReference type="InterPro" id="IPR010182">
    <property type="entry name" value="ArgE/DapE"/>
</dbReference>
<proteinExistence type="inferred from homology"/>
<keyword evidence="10" id="KW-1185">Reference proteome</keyword>
<evidence type="ECO:0000313" key="10">
    <source>
        <dbReference type="Proteomes" id="UP000199602"/>
    </source>
</evidence>
<keyword evidence="7" id="KW-0170">Cobalt</keyword>
<dbReference type="NCBIfam" id="NF010589">
    <property type="entry name" value="PRK13983.1"/>
    <property type="match status" value="1"/>
</dbReference>
<dbReference type="OrthoDB" id="5443984at2"/>
<dbReference type="SUPFAM" id="SSF55031">
    <property type="entry name" value="Bacterial exopeptidase dimerisation domain"/>
    <property type="match status" value="1"/>
</dbReference>
<dbReference type="Gene3D" id="3.30.70.360">
    <property type="match status" value="1"/>
</dbReference>
<dbReference type="Pfam" id="PF07687">
    <property type="entry name" value="M20_dimer"/>
    <property type="match status" value="1"/>
</dbReference>
<dbReference type="RefSeq" id="WP_092062352.1">
    <property type="nucleotide sequence ID" value="NZ_FNIN01000001.1"/>
</dbReference>
<keyword evidence="6" id="KW-0862">Zinc</keyword>
<gene>
    <name evidence="9" type="ORF">SAMN04488516_101318</name>
</gene>
<dbReference type="InterPro" id="IPR050072">
    <property type="entry name" value="Peptidase_M20A"/>
</dbReference>
<evidence type="ECO:0000256" key="3">
    <source>
        <dbReference type="ARBA" id="ARBA00006247"/>
    </source>
</evidence>
<dbReference type="Proteomes" id="UP000199602">
    <property type="component" value="Unassembled WGS sequence"/>
</dbReference>
<evidence type="ECO:0000256" key="6">
    <source>
        <dbReference type="ARBA" id="ARBA00022833"/>
    </source>
</evidence>
<comment type="cofactor">
    <cofactor evidence="1">
        <name>Co(2+)</name>
        <dbReference type="ChEBI" id="CHEBI:48828"/>
    </cofactor>
</comment>
<organism evidence="9 10">
    <name type="scientific">Desulfonauticus submarinus</name>
    <dbReference type="NCBI Taxonomy" id="206665"/>
    <lineage>
        <taxon>Bacteria</taxon>
        <taxon>Pseudomonadati</taxon>
        <taxon>Thermodesulfobacteriota</taxon>
        <taxon>Desulfovibrionia</taxon>
        <taxon>Desulfovibrionales</taxon>
        <taxon>Desulfonauticaceae</taxon>
        <taxon>Desulfonauticus</taxon>
    </lineage>
</organism>
<evidence type="ECO:0000259" key="8">
    <source>
        <dbReference type="Pfam" id="PF07687"/>
    </source>
</evidence>
<dbReference type="GO" id="GO:0016787">
    <property type="term" value="F:hydrolase activity"/>
    <property type="evidence" value="ECO:0007669"/>
    <property type="project" value="UniProtKB-KW"/>
</dbReference>
<dbReference type="PANTHER" id="PTHR43808">
    <property type="entry name" value="ACETYLORNITHINE DEACETYLASE"/>
    <property type="match status" value="1"/>
</dbReference>
<dbReference type="PANTHER" id="PTHR43808:SF32">
    <property type="entry name" value="ARGE_DAPE-RELATED DEACYLASE"/>
    <property type="match status" value="1"/>
</dbReference>
<evidence type="ECO:0000313" key="9">
    <source>
        <dbReference type="EMBL" id="SDN29754.1"/>
    </source>
</evidence>
<dbReference type="AlphaFoldDB" id="A0A1H0A955"/>
<evidence type="ECO:0000256" key="1">
    <source>
        <dbReference type="ARBA" id="ARBA00001941"/>
    </source>
</evidence>
<evidence type="ECO:0000256" key="2">
    <source>
        <dbReference type="ARBA" id="ARBA00001947"/>
    </source>
</evidence>
<evidence type="ECO:0000256" key="5">
    <source>
        <dbReference type="ARBA" id="ARBA00022801"/>
    </source>
</evidence>
<dbReference type="Pfam" id="PF01546">
    <property type="entry name" value="Peptidase_M20"/>
    <property type="match status" value="1"/>
</dbReference>
<accession>A0A1H0A955</accession>
<evidence type="ECO:0000256" key="4">
    <source>
        <dbReference type="ARBA" id="ARBA00022723"/>
    </source>
</evidence>
<dbReference type="Gene3D" id="3.40.630.10">
    <property type="entry name" value="Zn peptidases"/>
    <property type="match status" value="2"/>
</dbReference>
<dbReference type="GO" id="GO:0046872">
    <property type="term" value="F:metal ion binding"/>
    <property type="evidence" value="ECO:0007669"/>
    <property type="project" value="UniProtKB-KW"/>
</dbReference>
<comment type="similarity">
    <text evidence="3">Belongs to the peptidase M20A family.</text>
</comment>
<dbReference type="SUPFAM" id="SSF53187">
    <property type="entry name" value="Zn-dependent exopeptidases"/>
    <property type="match status" value="1"/>
</dbReference>
<dbReference type="InterPro" id="IPR002933">
    <property type="entry name" value="Peptidase_M20"/>
</dbReference>
<dbReference type="EMBL" id="FNIN01000001">
    <property type="protein sequence ID" value="SDN29754.1"/>
    <property type="molecule type" value="Genomic_DNA"/>
</dbReference>
<feature type="domain" description="Peptidase M20 dimerisation" evidence="8">
    <location>
        <begin position="195"/>
        <end position="297"/>
    </location>
</feature>
<keyword evidence="5" id="KW-0378">Hydrolase</keyword>
<comment type="cofactor">
    <cofactor evidence="2">
        <name>Zn(2+)</name>
        <dbReference type="ChEBI" id="CHEBI:29105"/>
    </cofactor>
</comment>
<sequence>MDKIINSYRNEVIFLQKELVKRVALGPENGGQGEYEKANFLADYLKKLDLEPTFYNAPDNRVEIGFRPNLVVRYKGKKKTTLWIISHLDVVPEGDLALWKSDPYKLKVEDDLIYGRGVEDNQQAIVSSLLSLKALIDQKIVPDLSLGLIFVSDEETGSNYGLKFLVDNHSHLFAKDDLYLVPDHGSPQGVEIEISEKSMFWLKIEVLGKQCHASMPQLGINSLIAASEFIIELSNLGDIFNLKDTLFSPPVSTFNPTKKEANVENINTIPGRDVFYLDARVLPQYDLEDIFEHIKSIGLKIEKKYGVTIKYEVVMKEQAAPPTSEDSQIVTKLKNAIKVVLEKEAKVMGIGGGTVAAILRRKGYPTAVWSSLMGFAHQPNECSSINNTLNDAKVMFNLLFD</sequence>
<name>A0A1H0A955_9BACT</name>
<dbReference type="NCBIfam" id="TIGR01910">
    <property type="entry name" value="DapE-ArgE"/>
    <property type="match status" value="1"/>
</dbReference>
<dbReference type="STRING" id="206665.SAMN04488516_101318"/>
<keyword evidence="4" id="KW-0479">Metal-binding</keyword>